<organism evidence="1 2">
    <name type="scientific">Ambrosiozyma monospora</name>
    <name type="common">Yeast</name>
    <name type="synonym">Endomycopsis monosporus</name>
    <dbReference type="NCBI Taxonomy" id="43982"/>
    <lineage>
        <taxon>Eukaryota</taxon>
        <taxon>Fungi</taxon>
        <taxon>Dikarya</taxon>
        <taxon>Ascomycota</taxon>
        <taxon>Saccharomycotina</taxon>
        <taxon>Pichiomycetes</taxon>
        <taxon>Pichiales</taxon>
        <taxon>Pichiaceae</taxon>
        <taxon>Ambrosiozyma</taxon>
    </lineage>
</organism>
<name>A0A9W7DFJ1_AMBMO</name>
<dbReference type="EMBL" id="BSXU01000965">
    <property type="protein sequence ID" value="GMG22302.1"/>
    <property type="molecule type" value="Genomic_DNA"/>
</dbReference>
<protein>
    <submittedName>
        <fullName evidence="1">Unnamed protein product</fullName>
    </submittedName>
</protein>
<dbReference type="Proteomes" id="UP001165063">
    <property type="component" value="Unassembled WGS sequence"/>
</dbReference>
<proteinExistence type="predicted"/>
<evidence type="ECO:0000313" key="1">
    <source>
        <dbReference type="EMBL" id="GMG22302.1"/>
    </source>
</evidence>
<gene>
    <name evidence="1" type="ORF">Amon01_000258800</name>
</gene>
<reference evidence="1" key="1">
    <citation type="submission" date="2023-04" db="EMBL/GenBank/DDBJ databases">
        <title>Ambrosiozyma monospora NBRC 1965.</title>
        <authorList>
            <person name="Ichikawa N."/>
            <person name="Sato H."/>
            <person name="Tonouchi N."/>
        </authorList>
    </citation>
    <scope>NUCLEOTIDE SEQUENCE</scope>
    <source>
        <strain evidence="1">NBRC 1965</strain>
    </source>
</reference>
<comment type="caution">
    <text evidence="1">The sequence shown here is derived from an EMBL/GenBank/DDBJ whole genome shotgun (WGS) entry which is preliminary data.</text>
</comment>
<evidence type="ECO:0000313" key="2">
    <source>
        <dbReference type="Proteomes" id="UP001165063"/>
    </source>
</evidence>
<sequence length="266" mass="31035">MNRLDWKEKVAKLPKKVPPLWDKPLRVRTLYVNTYVYSAMYYNLTRTKDVHRSMSRHSSVRPTERFNHRNFSRQLQLVGRRASYIYAALTETCTPSTLNLRSILQTVLNHVLGTTTTTTHFSWYHFLLQCDCQTDSGTTMATNKIQEAVSTFLQARFPSMSLQLESWFSLTEKLEAHSSFAQSVTLNLNSMEAPDQELIKWIQPAGETTQVTALSFNSSSRRYYNTYKEEKLIVRSRTKHEDKTKWKTHWAFFAKQAAKLAVAFHY</sequence>
<dbReference type="OrthoDB" id="4097129at2759"/>
<keyword evidence="2" id="KW-1185">Reference proteome</keyword>
<accession>A0A9W7DFJ1</accession>
<dbReference type="AlphaFoldDB" id="A0A9W7DFJ1"/>